<dbReference type="Gene3D" id="1.25.40.10">
    <property type="entry name" value="Tetratricopeptide repeat domain"/>
    <property type="match status" value="2"/>
</dbReference>
<dbReference type="GeneID" id="115806002"/>
<sequence>MSIASCLVDRWTEENNTIITKWKECERCYQGNRSVQMQYYTESLKLLRKIQGIPPDFKNLEVELTVAYNTFLFSLRYCERNEAKELLTQCLNRLTEAVGCQVDSSEPGDVWLSVLRTVSDPVSVSSVHRLLLVQWALWLPGHQFERIHQLLVQVNHTGAEMTSSLSDLLAETGDLGLSVEQSPALQVAMVAKELKDLLHICTVIARGIEQIKEGKHSEALVGFERAKALSTPRVLLAQTHNLAGRCFASLGLPQSALRSYRQALEVDFGCLSSLHHSAVLYAELGNSQAQMEALRLLHSAVMLQSGDRPDPVSGSLVSPAVLLGTEHTAFISAVPSPPVILYTLAHACVLNRRISDGAEFYLDLLASLQSDNIPFVSETSTDFPRIPELYLEVAFTLLRAGRFWDAVAVCDEIITRTADLIPERMTLDLPLTCYRLPSDAASATLTDKGPESVMEKLDCVVWTGAAHFLQGHAYWQLMDTKEAITSFTRSVGVLVKVCISQRGGVCGQGRGEAGHRVLETLKSQALAARAVCFSERGQLKESLRDLQLSLQISPGCRSAELWRVEVLWRLERREEAQACWRAARSSTETPSLEDLPLYLQGFYSDSLSLDHNNLEKKMEKFIQSGHKT</sequence>
<dbReference type="SUPFAM" id="SSF48452">
    <property type="entry name" value="TPR-like"/>
    <property type="match status" value="2"/>
</dbReference>
<reference evidence="2" key="1">
    <citation type="submission" date="2025-08" db="UniProtKB">
        <authorList>
            <consortium name="RefSeq"/>
        </authorList>
    </citation>
    <scope>IDENTIFICATION</scope>
</reference>
<dbReference type="InParanoid" id="A0A6J2UTZ2"/>
<dbReference type="InterPro" id="IPR011990">
    <property type="entry name" value="TPR-like_helical_dom_sf"/>
</dbReference>
<dbReference type="AlphaFoldDB" id="A0A6J2UTZ2"/>
<gene>
    <name evidence="2" type="primary">fancg</name>
</gene>
<dbReference type="RefSeq" id="XP_030622586.1">
    <property type="nucleotide sequence ID" value="XM_030766726.1"/>
</dbReference>
<dbReference type="InterPro" id="IPR019734">
    <property type="entry name" value="TPR_rpt"/>
</dbReference>
<dbReference type="GO" id="GO:0036297">
    <property type="term" value="P:interstrand cross-link repair"/>
    <property type="evidence" value="ECO:0007669"/>
    <property type="project" value="InterPro"/>
</dbReference>
<keyword evidence="1" id="KW-1185">Reference proteome</keyword>
<proteinExistence type="predicted"/>
<protein>
    <submittedName>
        <fullName evidence="2">Fanconi anemia group G protein</fullName>
    </submittedName>
</protein>
<accession>A0A6J2UTZ2</accession>
<dbReference type="Proteomes" id="UP000504632">
    <property type="component" value="Chromosome 1"/>
</dbReference>
<dbReference type="InterPro" id="IPR039684">
    <property type="entry name" value="FANCG"/>
</dbReference>
<dbReference type="GO" id="GO:0043240">
    <property type="term" value="C:Fanconi anaemia nuclear complex"/>
    <property type="evidence" value="ECO:0007669"/>
    <property type="project" value="InterPro"/>
</dbReference>
<dbReference type="OrthoDB" id="6355951at2759"/>
<evidence type="ECO:0000313" key="1">
    <source>
        <dbReference type="Proteomes" id="UP000504632"/>
    </source>
</evidence>
<name>A0A6J2UTZ2_CHACN</name>
<dbReference type="CTD" id="2189"/>
<dbReference type="PANTHER" id="PTHR15254:SF2">
    <property type="entry name" value="FANCONI ANEMIA GROUP G PROTEIN"/>
    <property type="match status" value="1"/>
</dbReference>
<evidence type="ECO:0000313" key="2">
    <source>
        <dbReference type="RefSeq" id="XP_030622586.1"/>
    </source>
</evidence>
<dbReference type="Pfam" id="PF13181">
    <property type="entry name" value="TPR_8"/>
    <property type="match status" value="1"/>
</dbReference>
<dbReference type="SMART" id="SM00028">
    <property type="entry name" value="TPR"/>
    <property type="match status" value="4"/>
</dbReference>
<organism evidence="1 2">
    <name type="scientific">Chanos chanos</name>
    <name type="common">Milkfish</name>
    <name type="synonym">Mugil chanos</name>
    <dbReference type="NCBI Taxonomy" id="29144"/>
    <lineage>
        <taxon>Eukaryota</taxon>
        <taxon>Metazoa</taxon>
        <taxon>Chordata</taxon>
        <taxon>Craniata</taxon>
        <taxon>Vertebrata</taxon>
        <taxon>Euteleostomi</taxon>
        <taxon>Actinopterygii</taxon>
        <taxon>Neopterygii</taxon>
        <taxon>Teleostei</taxon>
        <taxon>Ostariophysi</taxon>
        <taxon>Gonorynchiformes</taxon>
        <taxon>Chanidae</taxon>
        <taxon>Chanos</taxon>
    </lineage>
</organism>
<dbReference type="PANTHER" id="PTHR15254">
    <property type="entry name" value="FANCONI ANEMIA GROUP G PROTEIN FAMILY MEMBER"/>
    <property type="match status" value="1"/>
</dbReference>